<evidence type="ECO:0000256" key="3">
    <source>
        <dbReference type="ARBA" id="ARBA00022630"/>
    </source>
</evidence>
<dbReference type="Proteomes" id="UP000422221">
    <property type="component" value="Unassembled WGS sequence"/>
</dbReference>
<proteinExistence type="inferred from homology"/>
<feature type="binding site" evidence="11">
    <location>
        <position position="288"/>
    </location>
    <ligand>
        <name>Mg(2+)</name>
        <dbReference type="ChEBI" id="CHEBI:18420"/>
    </ligand>
</feature>
<comment type="cofactor">
    <cofactor evidence="11">
        <name>Mg(2+)</name>
        <dbReference type="ChEBI" id="CHEBI:18420"/>
    </cofactor>
    <cofactor evidence="11">
        <name>Mn(2+)</name>
        <dbReference type="ChEBI" id="CHEBI:29035"/>
    </cofactor>
    <text evidence="11">Magnesium. Can also use manganese.</text>
</comment>
<dbReference type="InterPro" id="IPR024932">
    <property type="entry name" value="ApbE"/>
</dbReference>
<keyword evidence="5 10" id="KW-0479">Metal-binding</keyword>
<accession>A0A7J4XEE1</accession>
<dbReference type="RefSeq" id="WP_021935553.1">
    <property type="nucleotide sequence ID" value="NZ_CP083674.1"/>
</dbReference>
<evidence type="ECO:0000256" key="11">
    <source>
        <dbReference type="PIRSR" id="PIRSR006268-2"/>
    </source>
</evidence>
<reference evidence="12 13" key="1">
    <citation type="journal article" date="2019" name="Nat. Med.">
        <title>A library of human gut bacterial isolates paired with longitudinal multiomics data enables mechanistic microbiome research.</title>
        <authorList>
            <person name="Poyet M."/>
            <person name="Groussin M."/>
            <person name="Gibbons S.M."/>
            <person name="Avila-Pacheco J."/>
            <person name="Jiang X."/>
            <person name="Kearney S.M."/>
            <person name="Perrotta A.R."/>
            <person name="Berdy B."/>
            <person name="Zhao S."/>
            <person name="Lieberman T.D."/>
            <person name="Swanson P.K."/>
            <person name="Smith M."/>
            <person name="Roesemann S."/>
            <person name="Alexander J.E."/>
            <person name="Rich S.A."/>
            <person name="Livny J."/>
            <person name="Vlamakis H."/>
            <person name="Clish C."/>
            <person name="Bullock K."/>
            <person name="Deik A."/>
            <person name="Scott J."/>
            <person name="Pierce K.A."/>
            <person name="Xavier R.J."/>
            <person name="Alm E.J."/>
        </authorList>
    </citation>
    <scope>NUCLEOTIDE SEQUENCE [LARGE SCALE GENOMIC DNA]</scope>
    <source>
        <strain evidence="12 13">BIOML-A10</strain>
    </source>
</reference>
<evidence type="ECO:0000256" key="7">
    <source>
        <dbReference type="ARBA" id="ARBA00022842"/>
    </source>
</evidence>
<evidence type="ECO:0000256" key="6">
    <source>
        <dbReference type="ARBA" id="ARBA00022827"/>
    </source>
</evidence>
<comment type="similarity">
    <text evidence="10">Belongs to the ApbE family.</text>
</comment>
<keyword evidence="7 10" id="KW-0460">Magnesium</keyword>
<name>A0A7J4XEE1_9BACE</name>
<keyword evidence="3 10" id="KW-0285">Flavoprotein</keyword>
<gene>
    <name evidence="12" type="ORF">F3F73_18585</name>
</gene>
<evidence type="ECO:0000256" key="1">
    <source>
        <dbReference type="ARBA" id="ARBA00011955"/>
    </source>
</evidence>
<feature type="binding site" evidence="11">
    <location>
        <position position="284"/>
    </location>
    <ligand>
        <name>Mg(2+)</name>
        <dbReference type="ChEBI" id="CHEBI:18420"/>
    </ligand>
</feature>
<dbReference type="EC" id="2.7.1.180" evidence="1 10"/>
<evidence type="ECO:0000256" key="10">
    <source>
        <dbReference type="PIRNR" id="PIRNR006268"/>
    </source>
</evidence>
<dbReference type="InterPro" id="IPR003374">
    <property type="entry name" value="ApbE-like_sf"/>
</dbReference>
<comment type="caution">
    <text evidence="12">The sequence shown here is derived from an EMBL/GenBank/DDBJ whole genome shotgun (WGS) entry which is preliminary data.</text>
</comment>
<evidence type="ECO:0000256" key="4">
    <source>
        <dbReference type="ARBA" id="ARBA00022679"/>
    </source>
</evidence>
<dbReference type="GO" id="GO:0046872">
    <property type="term" value="F:metal ion binding"/>
    <property type="evidence" value="ECO:0007669"/>
    <property type="project" value="UniProtKB-UniRule"/>
</dbReference>
<dbReference type="PANTHER" id="PTHR30040">
    <property type="entry name" value="THIAMINE BIOSYNTHESIS LIPOPROTEIN APBE"/>
    <property type="match status" value="1"/>
</dbReference>
<comment type="catalytic activity">
    <reaction evidence="9 10">
        <text>L-threonyl-[protein] + FAD = FMN-L-threonyl-[protein] + AMP + H(+)</text>
        <dbReference type="Rhea" id="RHEA:36847"/>
        <dbReference type="Rhea" id="RHEA-COMP:11060"/>
        <dbReference type="Rhea" id="RHEA-COMP:11061"/>
        <dbReference type="ChEBI" id="CHEBI:15378"/>
        <dbReference type="ChEBI" id="CHEBI:30013"/>
        <dbReference type="ChEBI" id="CHEBI:57692"/>
        <dbReference type="ChEBI" id="CHEBI:74257"/>
        <dbReference type="ChEBI" id="CHEBI:456215"/>
        <dbReference type="EC" id="2.7.1.180"/>
    </reaction>
</comment>
<organism evidence="12 13">
    <name type="scientific">Bacteroides salyersiae</name>
    <dbReference type="NCBI Taxonomy" id="291644"/>
    <lineage>
        <taxon>Bacteria</taxon>
        <taxon>Pseudomonadati</taxon>
        <taxon>Bacteroidota</taxon>
        <taxon>Bacteroidia</taxon>
        <taxon>Bacteroidales</taxon>
        <taxon>Bacteroidaceae</taxon>
        <taxon>Bacteroides</taxon>
    </lineage>
</organism>
<evidence type="ECO:0000256" key="8">
    <source>
        <dbReference type="ARBA" id="ARBA00031306"/>
    </source>
</evidence>
<evidence type="ECO:0000256" key="2">
    <source>
        <dbReference type="ARBA" id="ARBA00016337"/>
    </source>
</evidence>
<dbReference type="GO" id="GO:0016740">
    <property type="term" value="F:transferase activity"/>
    <property type="evidence" value="ECO:0007669"/>
    <property type="project" value="UniProtKB-UniRule"/>
</dbReference>
<protein>
    <recommendedName>
        <fullName evidence="2 10">FAD:protein FMN transferase</fullName>
        <ecNumber evidence="1 10">2.7.1.180</ecNumber>
    </recommendedName>
    <alternativeName>
        <fullName evidence="8 10">Flavin transferase</fullName>
    </alternativeName>
</protein>
<evidence type="ECO:0000313" key="12">
    <source>
        <dbReference type="EMBL" id="KAA3759881.1"/>
    </source>
</evidence>
<sequence length="336" mass="37580">MKAKKSFIWLGILLLATIWILVRKNNVPYHSINGLVFGTIYNITYQYDGDLKSEIEAELKRFDGSLSPFNDTSIISCINRNEEIVTDSFFQTCFNRSMEISEETNGAFDITIAPLANVWGFGFKKGEFPDSMKIDSLLQITDYKKVKLVDGRVVKEDPRIMLSCSAVAKGYSVDVVARLLEKKGIQNYMVDIGGEIVAKGKNSRNGLWRIGINKPIDDSLSVNQEIQTILELSDAGLATSGNYRNFYYKDGKKYAHTIDPRTGYPVQHNILSATVIAEDCMTADALATAFMVMGLEEASAFANAHPAIDAYFIYSDENGKFQTFFTDGMKKYMPAK</sequence>
<dbReference type="EMBL" id="VWMK01000021">
    <property type="protein sequence ID" value="KAA3759881.1"/>
    <property type="molecule type" value="Genomic_DNA"/>
</dbReference>
<dbReference type="SUPFAM" id="SSF143631">
    <property type="entry name" value="ApbE-like"/>
    <property type="match status" value="1"/>
</dbReference>
<evidence type="ECO:0000313" key="13">
    <source>
        <dbReference type="Proteomes" id="UP000422221"/>
    </source>
</evidence>
<evidence type="ECO:0000256" key="5">
    <source>
        <dbReference type="ARBA" id="ARBA00022723"/>
    </source>
</evidence>
<dbReference type="PANTHER" id="PTHR30040:SF2">
    <property type="entry name" value="FAD:PROTEIN FMN TRANSFERASE"/>
    <property type="match status" value="1"/>
</dbReference>
<evidence type="ECO:0000256" key="9">
    <source>
        <dbReference type="ARBA" id="ARBA00048540"/>
    </source>
</evidence>
<feature type="binding site" evidence="11">
    <location>
        <position position="166"/>
    </location>
    <ligand>
        <name>Mg(2+)</name>
        <dbReference type="ChEBI" id="CHEBI:18420"/>
    </ligand>
</feature>
<dbReference type="AlphaFoldDB" id="A0A7J4XEE1"/>
<dbReference type="Pfam" id="PF02424">
    <property type="entry name" value="ApbE"/>
    <property type="match status" value="1"/>
</dbReference>
<keyword evidence="4 10" id="KW-0808">Transferase</keyword>
<dbReference type="PIRSF" id="PIRSF006268">
    <property type="entry name" value="ApbE"/>
    <property type="match status" value="1"/>
</dbReference>
<dbReference type="Gene3D" id="3.10.520.10">
    <property type="entry name" value="ApbE-like domains"/>
    <property type="match status" value="1"/>
</dbReference>
<keyword evidence="6 10" id="KW-0274">FAD</keyword>